<evidence type="ECO:0000313" key="1">
    <source>
        <dbReference type="EMBL" id="MDQ0286482.1"/>
    </source>
</evidence>
<proteinExistence type="predicted"/>
<dbReference type="EMBL" id="JAUSUX010000010">
    <property type="protein sequence ID" value="MDQ0286482.1"/>
    <property type="molecule type" value="Genomic_DNA"/>
</dbReference>
<sequence length="41" mass="4496">MLRRGNCRSTCDRVAGPTFAAHPAALARVVKRIFSAIFTHP</sequence>
<evidence type="ECO:0000313" key="2">
    <source>
        <dbReference type="Proteomes" id="UP001225644"/>
    </source>
</evidence>
<keyword evidence="2" id="KW-1185">Reference proteome</keyword>
<comment type="caution">
    <text evidence="1">The sequence shown here is derived from an EMBL/GenBank/DDBJ whole genome shotgun (WGS) entry which is preliminary data.</text>
</comment>
<dbReference type="Proteomes" id="UP001225644">
    <property type="component" value="Unassembled WGS sequence"/>
</dbReference>
<name>A0ABU0B180_9FIRM</name>
<organism evidence="1 2">
    <name type="scientific">Desulfofundulus luciae</name>
    <dbReference type="NCBI Taxonomy" id="74702"/>
    <lineage>
        <taxon>Bacteria</taxon>
        <taxon>Bacillati</taxon>
        <taxon>Bacillota</taxon>
        <taxon>Clostridia</taxon>
        <taxon>Eubacteriales</taxon>
        <taxon>Peptococcaceae</taxon>
        <taxon>Desulfofundulus</taxon>
    </lineage>
</organism>
<gene>
    <name evidence="1" type="ORF">J2Z49_001596</name>
</gene>
<protein>
    <submittedName>
        <fullName evidence="1">Uncharacterized protein</fullName>
    </submittedName>
</protein>
<reference evidence="1 2" key="1">
    <citation type="submission" date="2023-07" db="EMBL/GenBank/DDBJ databases">
        <title>Genomic Encyclopedia of Type Strains, Phase IV (KMG-IV): sequencing the most valuable type-strain genomes for metagenomic binning, comparative biology and taxonomic classification.</title>
        <authorList>
            <person name="Goeker M."/>
        </authorList>
    </citation>
    <scope>NUCLEOTIDE SEQUENCE [LARGE SCALE GENOMIC DNA]</scope>
    <source>
        <strain evidence="1 2">DSM 12396</strain>
    </source>
</reference>
<accession>A0ABU0B180</accession>